<evidence type="ECO:0000313" key="2">
    <source>
        <dbReference type="Proteomes" id="UP000012073"/>
    </source>
</evidence>
<dbReference type="EMBL" id="HG001819">
    <property type="protein sequence ID" value="CDF37212.1"/>
    <property type="molecule type" value="Genomic_DNA"/>
</dbReference>
<name>R7QFB0_CHOCR</name>
<organism evidence="1 2">
    <name type="scientific">Chondrus crispus</name>
    <name type="common">Carrageen Irish moss</name>
    <name type="synonym">Polymorpha crispa</name>
    <dbReference type="NCBI Taxonomy" id="2769"/>
    <lineage>
        <taxon>Eukaryota</taxon>
        <taxon>Rhodophyta</taxon>
        <taxon>Florideophyceae</taxon>
        <taxon>Rhodymeniophycidae</taxon>
        <taxon>Gigartinales</taxon>
        <taxon>Gigartinaceae</taxon>
        <taxon>Chondrus</taxon>
    </lineage>
</organism>
<proteinExistence type="predicted"/>
<accession>R7QFB0</accession>
<dbReference type="AlphaFoldDB" id="R7QFB0"/>
<protein>
    <submittedName>
        <fullName evidence="1">Uncharacterized protein</fullName>
    </submittedName>
</protein>
<evidence type="ECO:0000313" key="1">
    <source>
        <dbReference type="EMBL" id="CDF37212.1"/>
    </source>
</evidence>
<gene>
    <name evidence="1" type="ORF">CHC_T00005335001</name>
</gene>
<reference evidence="2" key="1">
    <citation type="journal article" date="2013" name="Proc. Natl. Acad. Sci. U.S.A.">
        <title>Genome structure and metabolic features in the red seaweed Chondrus crispus shed light on evolution of the Archaeplastida.</title>
        <authorList>
            <person name="Collen J."/>
            <person name="Porcel B."/>
            <person name="Carre W."/>
            <person name="Ball S.G."/>
            <person name="Chaparro C."/>
            <person name="Tonon T."/>
            <person name="Barbeyron T."/>
            <person name="Michel G."/>
            <person name="Noel B."/>
            <person name="Valentin K."/>
            <person name="Elias M."/>
            <person name="Artiguenave F."/>
            <person name="Arun A."/>
            <person name="Aury J.M."/>
            <person name="Barbosa-Neto J.F."/>
            <person name="Bothwell J.H."/>
            <person name="Bouget F.Y."/>
            <person name="Brillet L."/>
            <person name="Cabello-Hurtado F."/>
            <person name="Capella-Gutierrez S."/>
            <person name="Charrier B."/>
            <person name="Cladiere L."/>
            <person name="Cock J.M."/>
            <person name="Coelho S.M."/>
            <person name="Colleoni C."/>
            <person name="Czjzek M."/>
            <person name="Da Silva C."/>
            <person name="Delage L."/>
            <person name="Denoeud F."/>
            <person name="Deschamps P."/>
            <person name="Dittami S.M."/>
            <person name="Gabaldon T."/>
            <person name="Gachon C.M."/>
            <person name="Groisillier A."/>
            <person name="Herve C."/>
            <person name="Jabbari K."/>
            <person name="Katinka M."/>
            <person name="Kloareg B."/>
            <person name="Kowalczyk N."/>
            <person name="Labadie K."/>
            <person name="Leblanc C."/>
            <person name="Lopez P.J."/>
            <person name="McLachlan D.H."/>
            <person name="Meslet-Cladiere L."/>
            <person name="Moustafa A."/>
            <person name="Nehr Z."/>
            <person name="Nyvall Collen P."/>
            <person name="Panaud O."/>
            <person name="Partensky F."/>
            <person name="Poulain J."/>
            <person name="Rensing S.A."/>
            <person name="Rousvoal S."/>
            <person name="Samson G."/>
            <person name="Symeonidi A."/>
            <person name="Weissenbach J."/>
            <person name="Zambounis A."/>
            <person name="Wincker P."/>
            <person name="Boyen C."/>
        </authorList>
    </citation>
    <scope>NUCLEOTIDE SEQUENCE [LARGE SCALE GENOMIC DNA]</scope>
    <source>
        <strain evidence="2">cv. Stackhouse</strain>
    </source>
</reference>
<dbReference type="KEGG" id="ccp:CHC_T00005335001"/>
<keyword evidence="2" id="KW-1185">Reference proteome</keyword>
<dbReference type="Gramene" id="CDF37212">
    <property type="protein sequence ID" value="CDF37212"/>
    <property type="gene ID" value="CHC_T00005335001"/>
</dbReference>
<dbReference type="GeneID" id="17324770"/>
<dbReference type="Proteomes" id="UP000012073">
    <property type="component" value="Unassembled WGS sequence"/>
</dbReference>
<sequence length="26" mass="2735">MMLGGVAYYSSRTTLAGDVLRCSGLL</sequence>
<dbReference type="RefSeq" id="XP_005717031.1">
    <property type="nucleotide sequence ID" value="XM_005716974.1"/>
</dbReference>